<dbReference type="STRING" id="252246.SAMN05421799_10668"/>
<protein>
    <submittedName>
        <fullName evidence="2">Uncharacterized protein</fullName>
    </submittedName>
</protein>
<dbReference type="EMBL" id="FTOO01000006">
    <property type="protein sequence ID" value="SIS88933.1"/>
    <property type="molecule type" value="Genomic_DNA"/>
</dbReference>
<feature type="compositionally biased region" description="Polar residues" evidence="1">
    <location>
        <begin position="192"/>
        <end position="201"/>
    </location>
</feature>
<dbReference type="RefSeq" id="WP_076346963.1">
    <property type="nucleotide sequence ID" value="NZ_FTOO01000006.1"/>
</dbReference>
<accession>A0A1N7MS30</accession>
<evidence type="ECO:0000256" key="1">
    <source>
        <dbReference type="SAM" id="MobiDB-lite"/>
    </source>
</evidence>
<dbReference type="Proteomes" id="UP000186156">
    <property type="component" value="Unassembled WGS sequence"/>
</dbReference>
<feature type="region of interest" description="Disordered" evidence="1">
    <location>
        <begin position="166"/>
        <end position="209"/>
    </location>
</feature>
<reference evidence="3" key="1">
    <citation type="submission" date="2017-01" db="EMBL/GenBank/DDBJ databases">
        <authorList>
            <person name="Varghese N."/>
            <person name="Submissions S."/>
        </authorList>
    </citation>
    <scope>NUCLEOTIDE SEQUENCE [LARGE SCALE GENOMIC DNA]</scope>
    <source>
        <strain evidence="3">DSM 16176</strain>
    </source>
</reference>
<keyword evidence="3" id="KW-1185">Reference proteome</keyword>
<evidence type="ECO:0000313" key="2">
    <source>
        <dbReference type="EMBL" id="SIS88933.1"/>
    </source>
</evidence>
<sequence length="289" mass="33020">MSNVVAVREDANVVHAQTVEYVPSIVVTLEQAAENLRKLDQIRREIMRPGIDYAQIPGTDKPTLQKPGAERLLQFFGLGHKVECINKIEDWEKGFFYYQYRVSILKQYPTHTIVVAECEGSANSKEKRYRNQDVFTIVNTLQKMAIKRALVGATLQATATSGFFTQDLEDYDDPPRNEHPTYQGGHRRNGNGRPQQASRPQASDDREDRLKRMKELSELAEAHGLTKHDLQAIREQYTKDKLPSMAVIQQIEAEVKRRIEEMAASQEAEEIEAEHEMAEDGDLFEGLEF</sequence>
<feature type="compositionally biased region" description="Acidic residues" evidence="1">
    <location>
        <begin position="267"/>
        <end position="289"/>
    </location>
</feature>
<dbReference type="OrthoDB" id="423960at2"/>
<proteinExistence type="predicted"/>
<evidence type="ECO:0000313" key="3">
    <source>
        <dbReference type="Proteomes" id="UP000186156"/>
    </source>
</evidence>
<name>A0A1N7MS30_9BACL</name>
<dbReference type="AlphaFoldDB" id="A0A1N7MS30"/>
<gene>
    <name evidence="2" type="ORF">SAMN05421799_10668</name>
</gene>
<feature type="region of interest" description="Disordered" evidence="1">
    <location>
        <begin position="263"/>
        <end position="289"/>
    </location>
</feature>
<organism evidence="2 3">
    <name type="scientific">Alicyclobacillus vulcanalis</name>
    <dbReference type="NCBI Taxonomy" id="252246"/>
    <lineage>
        <taxon>Bacteria</taxon>
        <taxon>Bacillati</taxon>
        <taxon>Bacillota</taxon>
        <taxon>Bacilli</taxon>
        <taxon>Bacillales</taxon>
        <taxon>Alicyclobacillaceae</taxon>
        <taxon>Alicyclobacillus</taxon>
    </lineage>
</organism>